<dbReference type="Proteomes" id="UP001623330">
    <property type="component" value="Unassembled WGS sequence"/>
</dbReference>
<reference evidence="2 3" key="1">
    <citation type="submission" date="2024-05" db="EMBL/GenBank/DDBJ databases">
        <title>Long read based assembly of the Candida bracarensis genome reveals expanded adhesin content.</title>
        <authorList>
            <person name="Marcet-Houben M."/>
            <person name="Ksiezopolska E."/>
            <person name="Gabaldon T."/>
        </authorList>
    </citation>
    <scope>NUCLEOTIDE SEQUENCE [LARGE SCALE GENOMIC DNA]</scope>
    <source>
        <strain evidence="2 3">CBM6</strain>
    </source>
</reference>
<accession>A0ABR4NLX3</accession>
<organism evidence="2 3">
    <name type="scientific">Nakaseomyces bracarensis</name>
    <dbReference type="NCBI Taxonomy" id="273131"/>
    <lineage>
        <taxon>Eukaryota</taxon>
        <taxon>Fungi</taxon>
        <taxon>Dikarya</taxon>
        <taxon>Ascomycota</taxon>
        <taxon>Saccharomycotina</taxon>
        <taxon>Saccharomycetes</taxon>
        <taxon>Saccharomycetales</taxon>
        <taxon>Saccharomycetaceae</taxon>
        <taxon>Nakaseomyces</taxon>
    </lineage>
</organism>
<name>A0ABR4NLX3_9SACH</name>
<keyword evidence="1" id="KW-0472">Membrane</keyword>
<comment type="caution">
    <text evidence="2">The sequence shown here is derived from an EMBL/GenBank/DDBJ whole genome shotgun (WGS) entry which is preliminary data.</text>
</comment>
<dbReference type="InterPro" id="IPR031606">
    <property type="entry name" value="Kch1/2"/>
</dbReference>
<keyword evidence="1" id="KW-0812">Transmembrane</keyword>
<evidence type="ECO:0000313" key="2">
    <source>
        <dbReference type="EMBL" id="KAL3228502.1"/>
    </source>
</evidence>
<dbReference type="EMBL" id="JBEVYD010000013">
    <property type="protein sequence ID" value="KAL3228502.1"/>
    <property type="molecule type" value="Genomic_DNA"/>
</dbReference>
<proteinExistence type="predicted"/>
<evidence type="ECO:0000313" key="3">
    <source>
        <dbReference type="Proteomes" id="UP001623330"/>
    </source>
</evidence>
<evidence type="ECO:0000256" key="1">
    <source>
        <dbReference type="SAM" id="Phobius"/>
    </source>
</evidence>
<keyword evidence="1" id="KW-1133">Transmembrane helix</keyword>
<feature type="transmembrane region" description="Helical" evidence="1">
    <location>
        <begin position="79"/>
        <end position="103"/>
    </location>
</feature>
<dbReference type="Pfam" id="PF16944">
    <property type="entry name" value="KCH"/>
    <property type="match status" value="1"/>
</dbReference>
<protein>
    <submittedName>
        <fullName evidence="2">Pheromone-regulated membrane protein</fullName>
    </submittedName>
</protein>
<sequence length="318" mass="37543">MVDFDFSAYEDLQFDDIDLDLFKSGSCTWVCKYIIVWVMTLMRVAVLVSDLYTCYKLIALNSWSNNIVQPIVPFKITKWLFSTCILISFVLWALDILVAIRLLRDSKARRSISRMYLNNCTRTYLSLRSFRLFCLFSRIEPASYFEKLSVWSYFEIKGAPRLLFGESPRQLINSMTLWSILVSKSGKLQNDYMNFGGIFHRIKLIALQNHEEAVLLSFMLFSVLVWSFFICKFCFLMIAAMWISYQLSHEPLKGQYYNLRSFVHHVVMRNINNMVIRRLESNVYDIESIWSTYTFVDDNRQTMLSTIYTPLEAHTKYC</sequence>
<keyword evidence="3" id="KW-1185">Reference proteome</keyword>
<feature type="transmembrane region" description="Helical" evidence="1">
    <location>
        <begin position="213"/>
        <end position="243"/>
    </location>
</feature>
<gene>
    <name evidence="2" type="ORF">RNJ44_02447</name>
</gene>
<dbReference type="PANTHER" id="PTHR36424">
    <property type="entry name" value="PHEROMONE-REGULATED MEMBRANE PROTEIN 6"/>
    <property type="match status" value="1"/>
</dbReference>
<dbReference type="PANTHER" id="PTHR36424:SF1">
    <property type="entry name" value="LOW AFFINITY K(+) TRANSPORTER 1-RELATED"/>
    <property type="match status" value="1"/>
</dbReference>
<feature type="transmembrane region" description="Helical" evidence="1">
    <location>
        <begin position="33"/>
        <end position="59"/>
    </location>
</feature>